<keyword evidence="13" id="KW-1185">Reference proteome</keyword>
<feature type="transmembrane region" description="Helical" evidence="10">
    <location>
        <begin position="156"/>
        <end position="177"/>
    </location>
</feature>
<keyword evidence="5 9" id="KW-0297">G-protein coupled receptor</keyword>
<dbReference type="EMBL" id="CALNXK010000015">
    <property type="protein sequence ID" value="CAH3046976.1"/>
    <property type="molecule type" value="Genomic_DNA"/>
</dbReference>
<dbReference type="InterPro" id="IPR000276">
    <property type="entry name" value="GPCR_Rhodpsn"/>
</dbReference>
<dbReference type="PANTHER" id="PTHR24249">
    <property type="entry name" value="HISTAMINE RECEPTOR-RELATED G-PROTEIN COUPLED RECEPTOR"/>
    <property type="match status" value="1"/>
</dbReference>
<keyword evidence="7 9" id="KW-0675">Receptor</keyword>
<name>A0ABN8NF79_9CNID</name>
<dbReference type="PANTHER" id="PTHR24249:SF421">
    <property type="entry name" value="G-PROTEIN COUPLED RECEPTORS FAMILY 1 PROFILE DOMAIN-CONTAINING PROTEIN"/>
    <property type="match status" value="1"/>
</dbReference>
<evidence type="ECO:0000256" key="6">
    <source>
        <dbReference type="ARBA" id="ARBA00023136"/>
    </source>
</evidence>
<evidence type="ECO:0000256" key="5">
    <source>
        <dbReference type="ARBA" id="ARBA00023040"/>
    </source>
</evidence>
<organism evidence="12 13">
    <name type="scientific">Porites lobata</name>
    <dbReference type="NCBI Taxonomy" id="104759"/>
    <lineage>
        <taxon>Eukaryota</taxon>
        <taxon>Metazoa</taxon>
        <taxon>Cnidaria</taxon>
        <taxon>Anthozoa</taxon>
        <taxon>Hexacorallia</taxon>
        <taxon>Scleractinia</taxon>
        <taxon>Fungiina</taxon>
        <taxon>Poritidae</taxon>
        <taxon>Porites</taxon>
    </lineage>
</organism>
<dbReference type="PROSITE" id="PS00237">
    <property type="entry name" value="G_PROTEIN_RECEP_F1_1"/>
    <property type="match status" value="1"/>
</dbReference>
<dbReference type="SUPFAM" id="SSF81321">
    <property type="entry name" value="Family A G protein-coupled receptor-like"/>
    <property type="match status" value="1"/>
</dbReference>
<keyword evidence="2" id="KW-1003">Cell membrane</keyword>
<keyword evidence="4 10" id="KW-1133">Transmembrane helix</keyword>
<reference evidence="12 13" key="1">
    <citation type="submission" date="2022-05" db="EMBL/GenBank/DDBJ databases">
        <authorList>
            <consortium name="Genoscope - CEA"/>
            <person name="William W."/>
        </authorList>
    </citation>
    <scope>NUCLEOTIDE SEQUENCE [LARGE SCALE GENOMIC DNA]</scope>
</reference>
<evidence type="ECO:0000313" key="12">
    <source>
        <dbReference type="EMBL" id="CAH3046976.1"/>
    </source>
</evidence>
<evidence type="ECO:0000256" key="3">
    <source>
        <dbReference type="ARBA" id="ARBA00022692"/>
    </source>
</evidence>
<dbReference type="PRINTS" id="PR00237">
    <property type="entry name" value="GPCRRHODOPSN"/>
</dbReference>
<feature type="transmembrane region" description="Helical" evidence="10">
    <location>
        <begin position="271"/>
        <end position="294"/>
    </location>
</feature>
<evidence type="ECO:0000256" key="10">
    <source>
        <dbReference type="SAM" id="Phobius"/>
    </source>
</evidence>
<feature type="domain" description="G-protein coupled receptors family 1 profile" evidence="11">
    <location>
        <begin position="53"/>
        <end position="292"/>
    </location>
</feature>
<comment type="similarity">
    <text evidence="9">Belongs to the G-protein coupled receptor 1 family.</text>
</comment>
<gene>
    <name evidence="12" type="ORF">PLOB_00009950</name>
</gene>
<feature type="transmembrane region" description="Helical" evidence="10">
    <location>
        <begin position="32"/>
        <end position="61"/>
    </location>
</feature>
<evidence type="ECO:0000256" key="7">
    <source>
        <dbReference type="ARBA" id="ARBA00023170"/>
    </source>
</evidence>
<keyword evidence="6 10" id="KW-0472">Membrane</keyword>
<feature type="transmembrane region" description="Helical" evidence="10">
    <location>
        <begin position="183"/>
        <end position="205"/>
    </location>
</feature>
<evidence type="ECO:0000259" key="11">
    <source>
        <dbReference type="PROSITE" id="PS50262"/>
    </source>
</evidence>
<dbReference type="Pfam" id="PF00001">
    <property type="entry name" value="7tm_1"/>
    <property type="match status" value="2"/>
</dbReference>
<proteinExistence type="inferred from homology"/>
<evidence type="ECO:0000313" key="13">
    <source>
        <dbReference type="Proteomes" id="UP001159405"/>
    </source>
</evidence>
<dbReference type="CDD" id="cd00637">
    <property type="entry name" value="7tm_classA_rhodopsin-like"/>
    <property type="match status" value="1"/>
</dbReference>
<protein>
    <recommendedName>
        <fullName evidence="11">G-protein coupled receptors family 1 profile domain-containing protein</fullName>
    </recommendedName>
</protein>
<evidence type="ECO:0000256" key="1">
    <source>
        <dbReference type="ARBA" id="ARBA00004651"/>
    </source>
</evidence>
<keyword evidence="3 9" id="KW-0812">Transmembrane</keyword>
<dbReference type="InterPro" id="IPR017452">
    <property type="entry name" value="GPCR_Rhodpsn_7TM"/>
</dbReference>
<evidence type="ECO:0000256" key="4">
    <source>
        <dbReference type="ARBA" id="ARBA00022989"/>
    </source>
</evidence>
<feature type="transmembrane region" description="Helical" evidence="10">
    <location>
        <begin position="237"/>
        <end position="259"/>
    </location>
</feature>
<accession>A0ABN8NF79</accession>
<dbReference type="Gene3D" id="1.20.1070.10">
    <property type="entry name" value="Rhodopsin 7-helix transmembrane proteins"/>
    <property type="match status" value="1"/>
</dbReference>
<comment type="caution">
    <text evidence="12">The sequence shown here is derived from an EMBL/GenBank/DDBJ whole genome shotgun (WGS) entry which is preliminary data.</text>
</comment>
<dbReference type="Proteomes" id="UP001159405">
    <property type="component" value="Unassembled WGS sequence"/>
</dbReference>
<evidence type="ECO:0000256" key="9">
    <source>
        <dbReference type="RuleBase" id="RU000688"/>
    </source>
</evidence>
<keyword evidence="8 9" id="KW-0807">Transducer</keyword>
<evidence type="ECO:0000256" key="8">
    <source>
        <dbReference type="ARBA" id="ARBA00023224"/>
    </source>
</evidence>
<dbReference type="PROSITE" id="PS50262">
    <property type="entry name" value="G_PROTEIN_RECEP_F1_2"/>
    <property type="match status" value="1"/>
</dbReference>
<evidence type="ECO:0000256" key="2">
    <source>
        <dbReference type="ARBA" id="ARBA00022475"/>
    </source>
</evidence>
<comment type="subcellular location">
    <subcellularLocation>
        <location evidence="1">Cell membrane</location>
        <topology evidence="1">Multi-pass membrane protein</topology>
    </subcellularLocation>
</comment>
<sequence length="315" mass="34944">MNSSSASDTASTVHGCVQYIPQGTFDQTTPEAYGWIVFIAVINIITCPLTAATNALIIIVVKTKHRLKTKSNIALACLSTTDLAMGVIGQPIFISVAIAELQRDSPTYCIRILLSRIALRVLSIASLSHLAMLNVERYIAIKRPLRYETIVTEKRLICLSALLWISVLLLNVSSSFIDKKLYIAVDNGMIIFCVATIVLCQVLLYHETRRHQKQIATHQVSLEAREKFLKERKAFKVTATVLFFLILCYLPSIVARTLISYSVVNSVNLAYVALSTAYTTAILNSLVNPIIYCVRIAPFRVAFIQLMCGKKPQAS</sequence>
<feature type="transmembrane region" description="Helical" evidence="10">
    <location>
        <begin position="73"/>
        <end position="97"/>
    </location>
</feature>
<feature type="transmembrane region" description="Helical" evidence="10">
    <location>
        <begin position="117"/>
        <end position="135"/>
    </location>
</feature>
<dbReference type="InterPro" id="IPR050569">
    <property type="entry name" value="TAAR"/>
</dbReference>